<feature type="compositionally biased region" description="Basic and acidic residues" evidence="1">
    <location>
        <begin position="215"/>
        <end position="226"/>
    </location>
</feature>
<keyword evidence="4" id="KW-1185">Reference proteome</keyword>
<dbReference type="OrthoDB" id="3403621at2"/>
<dbReference type="EMBL" id="SAUN01000001">
    <property type="protein sequence ID" value="RVX45600.1"/>
    <property type="molecule type" value="Genomic_DNA"/>
</dbReference>
<protein>
    <recommendedName>
        <fullName evidence="5">Lipoprotein</fullName>
    </recommendedName>
</protein>
<proteinExistence type="predicted"/>
<evidence type="ECO:0000256" key="2">
    <source>
        <dbReference type="SAM" id="SignalP"/>
    </source>
</evidence>
<evidence type="ECO:0000313" key="3">
    <source>
        <dbReference type="EMBL" id="RVX45600.1"/>
    </source>
</evidence>
<evidence type="ECO:0000313" key="4">
    <source>
        <dbReference type="Proteomes" id="UP000284824"/>
    </source>
</evidence>
<dbReference type="AlphaFoldDB" id="A0A438MI72"/>
<dbReference type="InterPro" id="IPR006311">
    <property type="entry name" value="TAT_signal"/>
</dbReference>
<dbReference type="PROSITE" id="PS51257">
    <property type="entry name" value="PROKAR_LIPOPROTEIN"/>
    <property type="match status" value="1"/>
</dbReference>
<sequence>MRPRRTFLALAAVAVLSGCGGAAESAPPSPTAGDKKHQLEAAKADCMKQKGFKYVAFVSKQKWALQDDKRDSGDYSVMRKFREKYGFGVFAMHVYPKEFGNPAVKPDNPEINPNWAIQSSLSKTQMSAYRKASDACMAVAVKQVLGLDVKSDMDYYAQLNKASNRAIESTLNSDPRLVELASAMATCLKGKGYSISDTTPKALSERGTKQFADQEDRLGRAQRDDIPDVPPPLKEGEIPMRYSPTLTPEEARPYLAKEIKAALDDLECGKDFYAAYLPKDLAIQKQIYEQFGM</sequence>
<feature type="signal peptide" evidence="2">
    <location>
        <begin position="1"/>
        <end position="22"/>
    </location>
</feature>
<feature type="chain" id="PRO_5038525468" description="Lipoprotein" evidence="2">
    <location>
        <begin position="23"/>
        <end position="293"/>
    </location>
</feature>
<reference evidence="3 4" key="1">
    <citation type="submission" date="2019-01" db="EMBL/GenBank/DDBJ databases">
        <title>Sequencing the genomes of 1000 actinobacteria strains.</title>
        <authorList>
            <person name="Klenk H.-P."/>
        </authorList>
    </citation>
    <scope>NUCLEOTIDE SEQUENCE [LARGE SCALE GENOMIC DNA]</scope>
    <source>
        <strain evidence="3 4">DSM 43925</strain>
    </source>
</reference>
<dbReference type="PROSITE" id="PS51318">
    <property type="entry name" value="TAT"/>
    <property type="match status" value="1"/>
</dbReference>
<organism evidence="3 4">
    <name type="scientific">Nonomuraea polychroma</name>
    <dbReference type="NCBI Taxonomy" id="46176"/>
    <lineage>
        <taxon>Bacteria</taxon>
        <taxon>Bacillati</taxon>
        <taxon>Actinomycetota</taxon>
        <taxon>Actinomycetes</taxon>
        <taxon>Streptosporangiales</taxon>
        <taxon>Streptosporangiaceae</taxon>
        <taxon>Nonomuraea</taxon>
    </lineage>
</organism>
<feature type="region of interest" description="Disordered" evidence="1">
    <location>
        <begin position="215"/>
        <end position="244"/>
    </location>
</feature>
<name>A0A438MI72_9ACTN</name>
<dbReference type="RefSeq" id="WP_127937210.1">
    <property type="nucleotide sequence ID" value="NZ_SAUN01000001.1"/>
</dbReference>
<comment type="caution">
    <text evidence="3">The sequence shown here is derived from an EMBL/GenBank/DDBJ whole genome shotgun (WGS) entry which is preliminary data.</text>
</comment>
<keyword evidence="2" id="KW-0732">Signal</keyword>
<accession>A0A438MI72</accession>
<gene>
    <name evidence="3" type="ORF">EDD27_8412</name>
</gene>
<evidence type="ECO:0008006" key="5">
    <source>
        <dbReference type="Google" id="ProtNLM"/>
    </source>
</evidence>
<evidence type="ECO:0000256" key="1">
    <source>
        <dbReference type="SAM" id="MobiDB-lite"/>
    </source>
</evidence>
<dbReference type="Proteomes" id="UP000284824">
    <property type="component" value="Unassembled WGS sequence"/>
</dbReference>